<dbReference type="Gene3D" id="1.20.5.1230">
    <property type="entry name" value="Apolipoprotein A-I"/>
    <property type="match status" value="1"/>
</dbReference>
<dbReference type="InterPro" id="IPR051328">
    <property type="entry name" value="T7SS_ABC-Transporter"/>
</dbReference>
<comment type="caution">
    <text evidence="7">The sequence shown here is derived from an EMBL/GenBank/DDBJ whole genome shotgun (WGS) entry which is preliminary data.</text>
</comment>
<reference evidence="7 8" key="1">
    <citation type="submission" date="2018-01" db="EMBL/GenBank/DDBJ databases">
        <title>Twenty Corynebacterium bovis Genomes.</title>
        <authorList>
            <person name="Gulvik C.A."/>
        </authorList>
    </citation>
    <scope>NUCLEOTIDE SEQUENCE [LARGE SCALE GENOMIC DNA]</scope>
    <source>
        <strain evidence="7 8">F6900</strain>
    </source>
</reference>
<dbReference type="InterPro" id="IPR017500">
    <property type="entry name" value="Phage_infect_YhgE_N"/>
</dbReference>
<evidence type="ECO:0000256" key="1">
    <source>
        <dbReference type="ARBA" id="ARBA00004141"/>
    </source>
</evidence>
<protein>
    <recommendedName>
        <fullName evidence="6">ABC-2 type transporter transmembrane domain-containing protein</fullName>
    </recommendedName>
</protein>
<feature type="transmembrane region" description="Helical" evidence="5">
    <location>
        <begin position="615"/>
        <end position="635"/>
    </location>
</feature>
<dbReference type="AlphaFoldDB" id="A0A426PWN4"/>
<evidence type="ECO:0000313" key="7">
    <source>
        <dbReference type="EMBL" id="RRO85500.1"/>
    </source>
</evidence>
<evidence type="ECO:0000256" key="5">
    <source>
        <dbReference type="SAM" id="Phobius"/>
    </source>
</evidence>
<dbReference type="SUPFAM" id="SSF58113">
    <property type="entry name" value="Apolipoprotein A-I"/>
    <property type="match status" value="1"/>
</dbReference>
<feature type="domain" description="ABC-2 type transporter transmembrane" evidence="6">
    <location>
        <begin position="28"/>
        <end position="171"/>
    </location>
</feature>
<dbReference type="Gene3D" id="3.40.1710.10">
    <property type="entry name" value="abc type-2 transporter like domain"/>
    <property type="match status" value="1"/>
</dbReference>
<dbReference type="GO" id="GO:0140359">
    <property type="term" value="F:ABC-type transporter activity"/>
    <property type="evidence" value="ECO:0007669"/>
    <property type="project" value="InterPro"/>
</dbReference>
<evidence type="ECO:0000256" key="2">
    <source>
        <dbReference type="ARBA" id="ARBA00022692"/>
    </source>
</evidence>
<dbReference type="Proteomes" id="UP000276526">
    <property type="component" value="Unassembled WGS sequence"/>
</dbReference>
<dbReference type="InterPro" id="IPR017501">
    <property type="entry name" value="Phage_infect_YhgE_C"/>
</dbReference>
<feature type="domain" description="ABC-2 type transporter transmembrane" evidence="6">
    <location>
        <begin position="502"/>
        <end position="688"/>
    </location>
</feature>
<dbReference type="PANTHER" id="PTHR43077:SF5">
    <property type="entry name" value="PHAGE INFECTION PROTEIN"/>
    <property type="match status" value="1"/>
</dbReference>
<evidence type="ECO:0000259" key="6">
    <source>
        <dbReference type="Pfam" id="PF12698"/>
    </source>
</evidence>
<keyword evidence="3 5" id="KW-1133">Transmembrane helix</keyword>
<keyword evidence="4 5" id="KW-0472">Membrane</keyword>
<dbReference type="NCBIfam" id="TIGR03057">
    <property type="entry name" value="xxxLxxG_by_4"/>
    <property type="match status" value="4"/>
</dbReference>
<accession>A0A426PWN4</accession>
<dbReference type="Pfam" id="PF12698">
    <property type="entry name" value="ABC2_membrane_3"/>
    <property type="match status" value="2"/>
</dbReference>
<proteinExistence type="predicted"/>
<feature type="transmembrane region" description="Helical" evidence="5">
    <location>
        <begin position="669"/>
        <end position="693"/>
    </location>
</feature>
<dbReference type="RefSeq" id="WP_125172942.1">
    <property type="nucleotide sequence ID" value="NZ_JAPJOD010000076.1"/>
</dbReference>
<comment type="subcellular location">
    <subcellularLocation>
        <location evidence="1">Membrane</location>
        <topology evidence="1">Multi-pass membrane protein</topology>
    </subcellularLocation>
</comment>
<sequence>MDKVKGLTPHRGILGYNSEIRRFRAYPAMLVVVVLIPLFYGGMFLWSFWNPTENIDHMKVALVNEDRPAAAQDGTPIDAGTQFVDKLVNTPSVDWERVSAQEAAKGVEDGTYFASLTVPADFSRSVATVATDHPVKAPLDVQYNDANGGTAGTILESVMQRVHATLSQTIGAQSADKLFVSLGTIHDRMGEAADGSNQLVDGAHQLDDGITQQLAPGVDELQSKVGTELAPGARQLADGVNDQLAPGAQELRDQVGGTLAPGVTELHDKVHGQLAPGVTELNSKVTGELAPGVRELHDKVHGQLAPGAQQLADGNRELQQKLGPVLDNPLAMQIPAVRDLVDGINQLADGSAQLNAGIQNDLADGVDRLDQGVNGDLVAGVRQLDQGVNGDLVDGVDRLDQGVNGQLVPGVDRLADGITGELQPGANRLADGIEGQLVPGIAKLRDGTTQLRDGSGRLLAGTTTLRDGITEGRDQVPVFTEQTAQANGDVVGSPVDLRENWLHKQMSYGEGVAPYFLPLALFIGGIFIWQALRPINRRHFAAPVSATKAVLHSFRPAMLLCVVQVAVLVGVLLAVSGLSVSALLPWLGVTLLAAFSFAAFQQAAAVVAGDAPGRFVSIVYLILNLATAGGTYPSATLPSPLKELGPLLPFYHVGAAMRETLTGGVGQGYWIAVGYLLLLTLGSLAVSVVAAAWRRVYTVGSLHPAIRIG</sequence>
<organism evidence="7 8">
    <name type="scientific">Corynebacterium bovis</name>
    <dbReference type="NCBI Taxonomy" id="36808"/>
    <lineage>
        <taxon>Bacteria</taxon>
        <taxon>Bacillati</taxon>
        <taxon>Actinomycetota</taxon>
        <taxon>Actinomycetes</taxon>
        <taxon>Mycobacteriales</taxon>
        <taxon>Corynebacteriaceae</taxon>
        <taxon>Corynebacterium</taxon>
    </lineage>
</organism>
<keyword evidence="2 5" id="KW-0812">Transmembrane</keyword>
<gene>
    <name evidence="7" type="ORF">CXF48_10610</name>
</gene>
<feature type="transmembrane region" description="Helical" evidence="5">
    <location>
        <begin position="586"/>
        <end position="608"/>
    </location>
</feature>
<name>A0A426PWN4_9CORY</name>
<dbReference type="NCBIfam" id="TIGR03061">
    <property type="entry name" value="pip_yhgE_Nterm"/>
    <property type="match status" value="1"/>
</dbReference>
<evidence type="ECO:0000313" key="8">
    <source>
        <dbReference type="Proteomes" id="UP000276526"/>
    </source>
</evidence>
<feature type="transmembrane region" description="Helical" evidence="5">
    <location>
        <begin position="28"/>
        <end position="49"/>
    </location>
</feature>
<dbReference type="PANTHER" id="PTHR43077">
    <property type="entry name" value="TRANSPORT PERMEASE YVFS-RELATED"/>
    <property type="match status" value="1"/>
</dbReference>
<dbReference type="EMBL" id="PQNK01000023">
    <property type="protein sequence ID" value="RRO85500.1"/>
    <property type="molecule type" value="Genomic_DNA"/>
</dbReference>
<evidence type="ECO:0000256" key="3">
    <source>
        <dbReference type="ARBA" id="ARBA00022989"/>
    </source>
</evidence>
<evidence type="ECO:0000256" key="4">
    <source>
        <dbReference type="ARBA" id="ARBA00023136"/>
    </source>
</evidence>
<feature type="transmembrane region" description="Helical" evidence="5">
    <location>
        <begin position="557"/>
        <end position="580"/>
    </location>
</feature>
<dbReference type="InterPro" id="IPR023908">
    <property type="entry name" value="xxxLxxG_rpt"/>
</dbReference>
<dbReference type="GO" id="GO:0016020">
    <property type="term" value="C:membrane"/>
    <property type="evidence" value="ECO:0007669"/>
    <property type="project" value="UniProtKB-SubCell"/>
</dbReference>
<feature type="transmembrane region" description="Helical" evidence="5">
    <location>
        <begin position="512"/>
        <end position="532"/>
    </location>
</feature>
<dbReference type="InterPro" id="IPR013525">
    <property type="entry name" value="ABC2_TM"/>
</dbReference>
<dbReference type="NCBIfam" id="TIGR03062">
    <property type="entry name" value="pip_yhgE_Cterm"/>
    <property type="match status" value="1"/>
</dbReference>